<organism evidence="1 2">
    <name type="scientific">Meloidogyne enterolobii</name>
    <name type="common">Root-knot nematode worm</name>
    <name type="synonym">Meloidogyne mayaguensis</name>
    <dbReference type="NCBI Taxonomy" id="390850"/>
    <lineage>
        <taxon>Eukaryota</taxon>
        <taxon>Metazoa</taxon>
        <taxon>Ecdysozoa</taxon>
        <taxon>Nematoda</taxon>
        <taxon>Chromadorea</taxon>
        <taxon>Rhabditida</taxon>
        <taxon>Tylenchina</taxon>
        <taxon>Tylenchomorpha</taxon>
        <taxon>Tylenchoidea</taxon>
        <taxon>Meloidogynidae</taxon>
        <taxon>Meloidogyninae</taxon>
        <taxon>Meloidogyne</taxon>
    </lineage>
</organism>
<reference evidence="1" key="1">
    <citation type="submission" date="2023-11" db="EMBL/GenBank/DDBJ databases">
        <authorList>
            <person name="Poullet M."/>
        </authorList>
    </citation>
    <scope>NUCLEOTIDE SEQUENCE</scope>
    <source>
        <strain evidence="1">E1834</strain>
    </source>
</reference>
<evidence type="ECO:0000313" key="1">
    <source>
        <dbReference type="EMBL" id="CAK5075748.1"/>
    </source>
</evidence>
<keyword evidence="2" id="KW-1185">Reference proteome</keyword>
<gene>
    <name evidence="1" type="ORF">MENTE1834_LOCUS22572</name>
</gene>
<dbReference type="EMBL" id="CAVMJV010000028">
    <property type="protein sequence ID" value="CAK5075748.1"/>
    <property type="molecule type" value="Genomic_DNA"/>
</dbReference>
<sequence>MIGEIYLIIYYTFIYLYFYILLSILSYSSHKYSPSLLSVFYLSKKKGHQRIANNRSQNIREVANTFPLIKANILFLFRSGASIPTATSTLWRLVWRGFGLIFFC</sequence>
<name>A0ACB0ZA13_MELEN</name>
<proteinExistence type="predicted"/>
<protein>
    <submittedName>
        <fullName evidence="1">Uncharacterized protein</fullName>
    </submittedName>
</protein>
<evidence type="ECO:0000313" key="2">
    <source>
        <dbReference type="Proteomes" id="UP001497535"/>
    </source>
</evidence>
<dbReference type="Proteomes" id="UP001497535">
    <property type="component" value="Unassembled WGS sequence"/>
</dbReference>
<accession>A0ACB0ZA13</accession>
<comment type="caution">
    <text evidence="1">The sequence shown here is derived from an EMBL/GenBank/DDBJ whole genome shotgun (WGS) entry which is preliminary data.</text>
</comment>